<dbReference type="EMBL" id="FQVL01000011">
    <property type="protein sequence ID" value="SHF23913.1"/>
    <property type="molecule type" value="Genomic_DNA"/>
</dbReference>
<accession>A0A1M5A0S4</accession>
<dbReference type="InterPro" id="IPR001387">
    <property type="entry name" value="Cro/C1-type_HTH"/>
</dbReference>
<dbReference type="SUPFAM" id="SSF47413">
    <property type="entry name" value="lambda repressor-like DNA-binding domains"/>
    <property type="match status" value="1"/>
</dbReference>
<evidence type="ECO:0000313" key="3">
    <source>
        <dbReference type="Proteomes" id="UP000184476"/>
    </source>
</evidence>
<organism evidence="2 3">
    <name type="scientific">Seinonella peptonophila</name>
    <dbReference type="NCBI Taxonomy" id="112248"/>
    <lineage>
        <taxon>Bacteria</taxon>
        <taxon>Bacillati</taxon>
        <taxon>Bacillota</taxon>
        <taxon>Bacilli</taxon>
        <taxon>Bacillales</taxon>
        <taxon>Thermoactinomycetaceae</taxon>
        <taxon>Seinonella</taxon>
    </lineage>
</organism>
<evidence type="ECO:0000259" key="1">
    <source>
        <dbReference type="PROSITE" id="PS50943"/>
    </source>
</evidence>
<sequence>MSTSDDDRYKKKVGENLRTLRNEMDLTQEEFVEIFNRKMKEKLKKTLSRGSYGPYEKGLRYPKKYIKLFAEFYGVTVGYLQGKELRYDLADIEKLTLNGRELSGKKLENALKYIEFLLADDD</sequence>
<dbReference type="PROSITE" id="PS50943">
    <property type="entry name" value="HTH_CROC1"/>
    <property type="match status" value="1"/>
</dbReference>
<protein>
    <recommendedName>
        <fullName evidence="1">HTH cro/C1-type domain-containing protein</fullName>
    </recommendedName>
</protein>
<dbReference type="CDD" id="cd00093">
    <property type="entry name" value="HTH_XRE"/>
    <property type="match status" value="1"/>
</dbReference>
<reference evidence="2 3" key="1">
    <citation type="submission" date="2016-11" db="EMBL/GenBank/DDBJ databases">
        <authorList>
            <person name="Jaros S."/>
            <person name="Januszkiewicz K."/>
            <person name="Wedrychowicz H."/>
        </authorList>
    </citation>
    <scope>NUCLEOTIDE SEQUENCE [LARGE SCALE GENOMIC DNA]</scope>
    <source>
        <strain evidence="2 3">DSM 44666</strain>
    </source>
</reference>
<evidence type="ECO:0000313" key="2">
    <source>
        <dbReference type="EMBL" id="SHF23913.1"/>
    </source>
</evidence>
<name>A0A1M5A0S4_9BACL</name>
<keyword evidence="3" id="KW-1185">Reference proteome</keyword>
<proteinExistence type="predicted"/>
<gene>
    <name evidence="2" type="ORF">SAMN05444392_11187</name>
</gene>
<dbReference type="InterPro" id="IPR010982">
    <property type="entry name" value="Lambda_DNA-bd_dom_sf"/>
</dbReference>
<dbReference type="Proteomes" id="UP000184476">
    <property type="component" value="Unassembled WGS sequence"/>
</dbReference>
<dbReference type="AlphaFoldDB" id="A0A1M5A0S4"/>
<dbReference type="GO" id="GO:0003677">
    <property type="term" value="F:DNA binding"/>
    <property type="evidence" value="ECO:0007669"/>
    <property type="project" value="InterPro"/>
</dbReference>
<dbReference type="Gene3D" id="1.10.260.40">
    <property type="entry name" value="lambda repressor-like DNA-binding domains"/>
    <property type="match status" value="1"/>
</dbReference>
<feature type="domain" description="HTH cro/C1-type" evidence="1">
    <location>
        <begin position="17"/>
        <end position="80"/>
    </location>
</feature>